<gene>
    <name evidence="1" type="ORF">ACH5RR_021026</name>
</gene>
<evidence type="ECO:0000313" key="2">
    <source>
        <dbReference type="Proteomes" id="UP001630127"/>
    </source>
</evidence>
<evidence type="ECO:0008006" key="3">
    <source>
        <dbReference type="Google" id="ProtNLM"/>
    </source>
</evidence>
<proteinExistence type="predicted"/>
<dbReference type="Proteomes" id="UP001630127">
    <property type="component" value="Unassembled WGS sequence"/>
</dbReference>
<protein>
    <recommendedName>
        <fullName evidence="3">RNase H type-1 domain-containing protein</fullName>
    </recommendedName>
</protein>
<reference evidence="1 2" key="1">
    <citation type="submission" date="2024-11" db="EMBL/GenBank/DDBJ databases">
        <title>A near-complete genome assembly of Cinchona calisaya.</title>
        <authorList>
            <person name="Lian D.C."/>
            <person name="Zhao X.W."/>
            <person name="Wei L."/>
        </authorList>
    </citation>
    <scope>NUCLEOTIDE SEQUENCE [LARGE SCALE GENOMIC DNA]</scope>
    <source>
        <tissue evidence="1">Nenye</tissue>
    </source>
</reference>
<sequence>MIGNSITTIRSERSKVGLDEVARKVERSLVAVWAGTLTQRSEASQMEAEAIRLALLKAKAKHWQDILSDAKTVVDSIISLGVNISL</sequence>
<dbReference type="AlphaFoldDB" id="A0ABD2ZJ31"/>
<comment type="caution">
    <text evidence="1">The sequence shown here is derived from an EMBL/GenBank/DDBJ whole genome shotgun (WGS) entry which is preliminary data.</text>
</comment>
<organism evidence="1 2">
    <name type="scientific">Cinchona calisaya</name>
    <dbReference type="NCBI Taxonomy" id="153742"/>
    <lineage>
        <taxon>Eukaryota</taxon>
        <taxon>Viridiplantae</taxon>
        <taxon>Streptophyta</taxon>
        <taxon>Embryophyta</taxon>
        <taxon>Tracheophyta</taxon>
        <taxon>Spermatophyta</taxon>
        <taxon>Magnoliopsida</taxon>
        <taxon>eudicotyledons</taxon>
        <taxon>Gunneridae</taxon>
        <taxon>Pentapetalae</taxon>
        <taxon>asterids</taxon>
        <taxon>lamiids</taxon>
        <taxon>Gentianales</taxon>
        <taxon>Rubiaceae</taxon>
        <taxon>Cinchonoideae</taxon>
        <taxon>Cinchoneae</taxon>
        <taxon>Cinchona</taxon>
    </lineage>
</organism>
<accession>A0ABD2ZJ31</accession>
<keyword evidence="2" id="KW-1185">Reference proteome</keyword>
<dbReference type="EMBL" id="JBJUIK010000009">
    <property type="protein sequence ID" value="KAL3518437.1"/>
    <property type="molecule type" value="Genomic_DNA"/>
</dbReference>
<name>A0ABD2ZJ31_9GENT</name>
<evidence type="ECO:0000313" key="1">
    <source>
        <dbReference type="EMBL" id="KAL3518437.1"/>
    </source>
</evidence>